<feature type="domain" description="Dickkopf N-terminal cysteine-rich" evidence="2">
    <location>
        <begin position="36"/>
        <end position="75"/>
    </location>
</feature>
<feature type="signal peptide" evidence="1">
    <location>
        <begin position="1"/>
        <end position="16"/>
    </location>
</feature>
<gene>
    <name evidence="3" type="ORF">DICPUDRAFT_99005</name>
</gene>
<keyword evidence="4" id="KW-1185">Reference proteome</keyword>
<sequence>MKIIFLIVISIGIINACTQYQCLDQGEYCNKPGRYCGGNLYCNIAYEEPICEPMLKQYDTCKYQSQCQYGLYCYNTGDDQYCANVRYKGPGETCKKDIECSENLKCLNTTCVYPGLQCTPTTCGANQFCNDEKQCQTKYSDGTECTSDVQCKINSRCLITSSPSVSKCTLLNSIGEGKPCNSVDSCDIGLNLVCSNGYCTKFETIKRSNTTCSKDSNCLSSETCLCNSINKPNGSGSCTESSNIGPSCKDAKLKYFNCLSNSKCPTVSVTNIYSSLSCAQSKCGQLKCAYESTCINGDFSCGQGSICNNSNKLKYSSFLLLLLFILIL</sequence>
<dbReference type="OrthoDB" id="5912242at2759"/>
<dbReference type="InterPro" id="IPR006796">
    <property type="entry name" value="Dickkopf_N"/>
</dbReference>
<dbReference type="OMA" id="DDQYCAN"/>
<dbReference type="InParanoid" id="F0ZVH1"/>
<dbReference type="AlphaFoldDB" id="F0ZVH1"/>
<protein>
    <recommendedName>
        <fullName evidence="2">Dickkopf N-terminal cysteine-rich domain-containing protein</fullName>
    </recommendedName>
</protein>
<dbReference type="VEuPathDB" id="AmoebaDB:DICPUDRAFT_99005"/>
<dbReference type="PANTHER" id="PTHR33459">
    <property type="entry name" value="DD-GDCA PROTEIN"/>
    <property type="match status" value="1"/>
</dbReference>
<evidence type="ECO:0000313" key="4">
    <source>
        <dbReference type="Proteomes" id="UP000001064"/>
    </source>
</evidence>
<dbReference type="InterPro" id="IPR052326">
    <property type="entry name" value="Diff-Dev_Assoc_Protein"/>
</dbReference>
<dbReference type="GO" id="GO:0005576">
    <property type="term" value="C:extracellular region"/>
    <property type="evidence" value="ECO:0007669"/>
    <property type="project" value="InterPro"/>
</dbReference>
<proteinExistence type="predicted"/>
<dbReference type="Pfam" id="PF04706">
    <property type="entry name" value="Dickkopf_N"/>
    <property type="match status" value="1"/>
</dbReference>
<name>F0ZVH1_DICPU</name>
<dbReference type="KEGG" id="dpp:DICPUDRAFT_99005"/>
<dbReference type="PANTHER" id="PTHR33459:SF4">
    <property type="entry name" value="DICKKOPF N-TERMINAL CYSTEINE-RICH DOMAIN-CONTAINING PROTEIN"/>
    <property type="match status" value="1"/>
</dbReference>
<accession>F0ZVH1</accession>
<feature type="chain" id="PRO_5003263885" description="Dickkopf N-terminal cysteine-rich domain-containing protein" evidence="1">
    <location>
        <begin position="17"/>
        <end position="328"/>
    </location>
</feature>
<keyword evidence="1" id="KW-0732">Signal</keyword>
<dbReference type="EMBL" id="GL871214">
    <property type="protein sequence ID" value="EGC32057.1"/>
    <property type="molecule type" value="Genomic_DNA"/>
</dbReference>
<evidence type="ECO:0000259" key="2">
    <source>
        <dbReference type="Pfam" id="PF04706"/>
    </source>
</evidence>
<dbReference type="GO" id="GO:0030178">
    <property type="term" value="P:negative regulation of Wnt signaling pathway"/>
    <property type="evidence" value="ECO:0007669"/>
    <property type="project" value="InterPro"/>
</dbReference>
<evidence type="ECO:0000256" key="1">
    <source>
        <dbReference type="SAM" id="SignalP"/>
    </source>
</evidence>
<organism evidence="3 4">
    <name type="scientific">Dictyostelium purpureum</name>
    <name type="common">Slime mold</name>
    <dbReference type="NCBI Taxonomy" id="5786"/>
    <lineage>
        <taxon>Eukaryota</taxon>
        <taxon>Amoebozoa</taxon>
        <taxon>Evosea</taxon>
        <taxon>Eumycetozoa</taxon>
        <taxon>Dictyostelia</taxon>
        <taxon>Dictyosteliales</taxon>
        <taxon>Dictyosteliaceae</taxon>
        <taxon>Dictyostelium</taxon>
    </lineage>
</organism>
<dbReference type="GeneID" id="10507599"/>
<evidence type="ECO:0000313" key="3">
    <source>
        <dbReference type="EMBL" id="EGC32057.1"/>
    </source>
</evidence>
<dbReference type="Proteomes" id="UP000001064">
    <property type="component" value="Unassembled WGS sequence"/>
</dbReference>
<reference evidence="4" key="1">
    <citation type="journal article" date="2011" name="Genome Biol.">
        <title>Comparative genomics of the social amoebae Dictyostelium discoideum and Dictyostelium purpureum.</title>
        <authorList>
            <consortium name="US DOE Joint Genome Institute (JGI-PGF)"/>
            <person name="Sucgang R."/>
            <person name="Kuo A."/>
            <person name="Tian X."/>
            <person name="Salerno W."/>
            <person name="Parikh A."/>
            <person name="Feasley C.L."/>
            <person name="Dalin E."/>
            <person name="Tu H."/>
            <person name="Huang E."/>
            <person name="Barry K."/>
            <person name="Lindquist E."/>
            <person name="Shapiro H."/>
            <person name="Bruce D."/>
            <person name="Schmutz J."/>
            <person name="Salamov A."/>
            <person name="Fey P."/>
            <person name="Gaudet P."/>
            <person name="Anjard C."/>
            <person name="Babu M.M."/>
            <person name="Basu S."/>
            <person name="Bushmanova Y."/>
            <person name="van der Wel H."/>
            <person name="Katoh-Kurasawa M."/>
            <person name="Dinh C."/>
            <person name="Coutinho P.M."/>
            <person name="Saito T."/>
            <person name="Elias M."/>
            <person name="Schaap P."/>
            <person name="Kay R.R."/>
            <person name="Henrissat B."/>
            <person name="Eichinger L."/>
            <person name="Rivero F."/>
            <person name="Putnam N.H."/>
            <person name="West C.M."/>
            <person name="Loomis W.F."/>
            <person name="Chisholm R.L."/>
            <person name="Shaulsky G."/>
            <person name="Strassmann J.E."/>
            <person name="Queller D.C."/>
            <person name="Kuspa A."/>
            <person name="Grigoriev I.V."/>
        </authorList>
    </citation>
    <scope>NUCLEOTIDE SEQUENCE [LARGE SCALE GENOMIC DNA]</scope>
    <source>
        <strain evidence="4">QSDP1</strain>
    </source>
</reference>
<dbReference type="RefSeq" id="XP_003291411.1">
    <property type="nucleotide sequence ID" value="XM_003291363.1"/>
</dbReference>
<dbReference type="eggNOG" id="ENOG502RA5P">
    <property type="taxonomic scope" value="Eukaryota"/>
</dbReference>